<dbReference type="Pfam" id="PF13560">
    <property type="entry name" value="HTH_31"/>
    <property type="match status" value="1"/>
</dbReference>
<dbReference type="Proteomes" id="UP001501237">
    <property type="component" value="Unassembled WGS sequence"/>
</dbReference>
<accession>A0ABP6QCL0</accession>
<dbReference type="Gene3D" id="1.10.260.40">
    <property type="entry name" value="lambda repressor-like DNA-binding domains"/>
    <property type="match status" value="1"/>
</dbReference>
<evidence type="ECO:0000313" key="2">
    <source>
        <dbReference type="EMBL" id="GAA3220155.1"/>
    </source>
</evidence>
<reference evidence="3" key="1">
    <citation type="journal article" date="2019" name="Int. J. Syst. Evol. Microbiol.">
        <title>The Global Catalogue of Microorganisms (GCM) 10K type strain sequencing project: providing services to taxonomists for standard genome sequencing and annotation.</title>
        <authorList>
            <consortium name="The Broad Institute Genomics Platform"/>
            <consortium name="The Broad Institute Genome Sequencing Center for Infectious Disease"/>
            <person name="Wu L."/>
            <person name="Ma J."/>
        </authorList>
    </citation>
    <scope>NUCLEOTIDE SEQUENCE [LARGE SCALE GENOMIC DNA]</scope>
    <source>
        <strain evidence="3">JCM 9377</strain>
    </source>
</reference>
<dbReference type="Pfam" id="PF19054">
    <property type="entry name" value="DUF5753"/>
    <property type="match status" value="1"/>
</dbReference>
<comment type="caution">
    <text evidence="2">The sequence shown here is derived from an EMBL/GenBank/DDBJ whole genome shotgun (WGS) entry which is preliminary data.</text>
</comment>
<keyword evidence="3" id="KW-1185">Reference proteome</keyword>
<dbReference type="InterPro" id="IPR043917">
    <property type="entry name" value="DUF5753"/>
</dbReference>
<evidence type="ECO:0000259" key="1">
    <source>
        <dbReference type="PROSITE" id="PS50943"/>
    </source>
</evidence>
<dbReference type="EMBL" id="BAAAUV010000011">
    <property type="protein sequence ID" value="GAA3220155.1"/>
    <property type="molecule type" value="Genomic_DNA"/>
</dbReference>
<dbReference type="PROSITE" id="PS50943">
    <property type="entry name" value="HTH_CROC1"/>
    <property type="match status" value="1"/>
</dbReference>
<proteinExistence type="predicted"/>
<dbReference type="SUPFAM" id="SSF47413">
    <property type="entry name" value="lambda repressor-like DNA-binding domains"/>
    <property type="match status" value="1"/>
</dbReference>
<dbReference type="InterPro" id="IPR010982">
    <property type="entry name" value="Lambda_DNA-bd_dom_sf"/>
</dbReference>
<gene>
    <name evidence="2" type="ORF">GCM10010468_44570</name>
</gene>
<protein>
    <submittedName>
        <fullName evidence="2">Helix-turn-helix transcriptional regulator</fullName>
    </submittedName>
</protein>
<feature type="domain" description="HTH cro/C1-type" evidence="1">
    <location>
        <begin position="1"/>
        <end position="55"/>
    </location>
</feature>
<sequence>MRKLRAARAVNLDEVARGSDVGRTTVYRIEQASHAPRVNDIRALCMYYGVSDEHSEVLVTLARESRLRGWWQRPGTGIPAWFETYVGLEEEASDLRIYEPELITGLLQTESYYRSLLRIDPSLPELSGREHDRRVEVRLKRQERLTGPDAPKLWVILNEAALRREVGGPIVMKAQLDHLVELSRPRNITLQVLPFSAGAHAGVDGFFHILGFPEQADPSVVYLQFRRGSLYLEEPEDLIEYTEIYEHLRAVALSPDQSTELIERIAAEAR</sequence>
<dbReference type="SMART" id="SM00530">
    <property type="entry name" value="HTH_XRE"/>
    <property type="match status" value="1"/>
</dbReference>
<evidence type="ECO:0000313" key="3">
    <source>
        <dbReference type="Proteomes" id="UP001501237"/>
    </source>
</evidence>
<organism evidence="2 3">
    <name type="scientific">Actinocorallia longicatena</name>
    <dbReference type="NCBI Taxonomy" id="111803"/>
    <lineage>
        <taxon>Bacteria</taxon>
        <taxon>Bacillati</taxon>
        <taxon>Actinomycetota</taxon>
        <taxon>Actinomycetes</taxon>
        <taxon>Streptosporangiales</taxon>
        <taxon>Thermomonosporaceae</taxon>
        <taxon>Actinocorallia</taxon>
    </lineage>
</organism>
<name>A0ABP6QCL0_9ACTN</name>
<dbReference type="InterPro" id="IPR001387">
    <property type="entry name" value="Cro/C1-type_HTH"/>
</dbReference>
<dbReference type="CDD" id="cd00093">
    <property type="entry name" value="HTH_XRE"/>
    <property type="match status" value="1"/>
</dbReference>